<dbReference type="AlphaFoldDB" id="A0AAQ3SBK8"/>
<proteinExistence type="predicted"/>
<organism evidence="2 3">
    <name type="scientific">Vigna mungo</name>
    <name type="common">Black gram</name>
    <name type="synonym">Phaseolus mungo</name>
    <dbReference type="NCBI Taxonomy" id="3915"/>
    <lineage>
        <taxon>Eukaryota</taxon>
        <taxon>Viridiplantae</taxon>
        <taxon>Streptophyta</taxon>
        <taxon>Embryophyta</taxon>
        <taxon>Tracheophyta</taxon>
        <taxon>Spermatophyta</taxon>
        <taxon>Magnoliopsida</taxon>
        <taxon>eudicotyledons</taxon>
        <taxon>Gunneridae</taxon>
        <taxon>Pentapetalae</taxon>
        <taxon>rosids</taxon>
        <taxon>fabids</taxon>
        <taxon>Fabales</taxon>
        <taxon>Fabaceae</taxon>
        <taxon>Papilionoideae</taxon>
        <taxon>50 kb inversion clade</taxon>
        <taxon>NPAAA clade</taxon>
        <taxon>indigoferoid/millettioid clade</taxon>
        <taxon>Phaseoleae</taxon>
        <taxon>Vigna</taxon>
    </lineage>
</organism>
<keyword evidence="1" id="KW-1133">Transmembrane helix</keyword>
<feature type="transmembrane region" description="Helical" evidence="1">
    <location>
        <begin position="19"/>
        <end position="37"/>
    </location>
</feature>
<accession>A0AAQ3SBK8</accession>
<reference evidence="2 3" key="1">
    <citation type="journal article" date="2023" name="Life. Sci Alliance">
        <title>Evolutionary insights into 3D genome organization and epigenetic landscape of Vigna mungo.</title>
        <authorList>
            <person name="Junaid A."/>
            <person name="Singh B."/>
            <person name="Bhatia S."/>
        </authorList>
    </citation>
    <scope>NUCLEOTIDE SEQUENCE [LARGE SCALE GENOMIC DNA]</scope>
    <source>
        <strain evidence="2">Urdbean</strain>
    </source>
</reference>
<evidence type="ECO:0000313" key="2">
    <source>
        <dbReference type="EMBL" id="WVZ22669.1"/>
    </source>
</evidence>
<gene>
    <name evidence="2" type="ORF">V8G54_001213</name>
</gene>
<keyword evidence="1" id="KW-0812">Transmembrane</keyword>
<dbReference type="Proteomes" id="UP001374535">
    <property type="component" value="Chromosome 1"/>
</dbReference>
<keyword evidence="1" id="KW-0472">Membrane</keyword>
<dbReference type="EMBL" id="CP144700">
    <property type="protein sequence ID" value="WVZ22669.1"/>
    <property type="molecule type" value="Genomic_DNA"/>
</dbReference>
<keyword evidence="3" id="KW-1185">Reference proteome</keyword>
<sequence length="125" mass="13433">MPTLAIASALANVMELTEITLLFCIVVVQGFGLLALVKLPKSKCNFKAFTPADLAQLTAVPRSLSVTRTILSPSSSSYKIVGRSPSLTSTLCMTVETSSSRRSVPQLNRCTRPLRSSNLKANEFA</sequence>
<protein>
    <submittedName>
        <fullName evidence="2">Uncharacterized protein</fullName>
    </submittedName>
</protein>
<evidence type="ECO:0000313" key="3">
    <source>
        <dbReference type="Proteomes" id="UP001374535"/>
    </source>
</evidence>
<evidence type="ECO:0000256" key="1">
    <source>
        <dbReference type="SAM" id="Phobius"/>
    </source>
</evidence>
<name>A0AAQ3SBK8_VIGMU</name>